<dbReference type="Pfam" id="PF00300">
    <property type="entry name" value="His_Phos_1"/>
    <property type="match status" value="1"/>
</dbReference>
<protein>
    <submittedName>
        <fullName evidence="1">Phosphoglycerate mutase</fullName>
    </submittedName>
</protein>
<organism evidence="1 2">
    <name type="scientific">Paenibacillus stellifer</name>
    <dbReference type="NCBI Taxonomy" id="169760"/>
    <lineage>
        <taxon>Bacteria</taxon>
        <taxon>Bacillati</taxon>
        <taxon>Bacillota</taxon>
        <taxon>Bacilli</taxon>
        <taxon>Bacillales</taxon>
        <taxon>Paenibacillaceae</taxon>
        <taxon>Paenibacillus</taxon>
    </lineage>
</organism>
<accession>A0A089LR63</accession>
<dbReference type="RefSeq" id="WP_038695989.1">
    <property type="nucleotide sequence ID" value="NZ_CP009286.1"/>
</dbReference>
<dbReference type="OrthoDB" id="2185101at2"/>
<dbReference type="SUPFAM" id="SSF53254">
    <property type="entry name" value="Phosphoglycerate mutase-like"/>
    <property type="match status" value="1"/>
</dbReference>
<dbReference type="InterPro" id="IPR029033">
    <property type="entry name" value="His_PPase_superfam"/>
</dbReference>
<sequence>MNTCIYMIRHGESPKTEGNERTRGLSEKGRLDSEKIIELLKDEGITSFVSSPYKRAVMTIEGLAHFCGQEVSVIEDLKEFMFSTEDKVVGDQEVYAMVRKMFETPDYVPPMGESMTECQQRAVAALKEILTIYKGQRVAIGTHGLVMTLMMNHFDNQYGYEFLMNTSKPDIYKMEFNEDTLVNIDRICL</sequence>
<dbReference type="EMBL" id="CP009286">
    <property type="protein sequence ID" value="AIQ64026.1"/>
    <property type="molecule type" value="Genomic_DNA"/>
</dbReference>
<dbReference type="Gene3D" id="3.40.50.1240">
    <property type="entry name" value="Phosphoglycerate mutase-like"/>
    <property type="match status" value="1"/>
</dbReference>
<dbReference type="CDD" id="cd07067">
    <property type="entry name" value="HP_PGM_like"/>
    <property type="match status" value="1"/>
</dbReference>
<dbReference type="InterPro" id="IPR050275">
    <property type="entry name" value="PGM_Phosphatase"/>
</dbReference>
<name>A0A089LR63_9BACL</name>
<dbReference type="InterPro" id="IPR013078">
    <property type="entry name" value="His_Pase_superF_clade-1"/>
</dbReference>
<keyword evidence="2" id="KW-1185">Reference proteome</keyword>
<reference evidence="1 2" key="1">
    <citation type="submission" date="2014-08" db="EMBL/GenBank/DDBJ databases">
        <title>Comparative genomics of the Paenibacillus odorifer group.</title>
        <authorList>
            <person name="den Bakker H.C."/>
            <person name="Tsai Y.-C."/>
            <person name="Martin N."/>
            <person name="Korlach J."/>
            <person name="Wiedmann M."/>
        </authorList>
    </citation>
    <scope>NUCLEOTIDE SEQUENCE [LARGE SCALE GENOMIC DNA]</scope>
    <source>
        <strain evidence="1 2">DSM 14472</strain>
    </source>
</reference>
<dbReference type="KEGG" id="pste:PSTEL_13930"/>
<dbReference type="AlphaFoldDB" id="A0A089LR63"/>
<dbReference type="Proteomes" id="UP000029507">
    <property type="component" value="Chromosome"/>
</dbReference>
<dbReference type="PANTHER" id="PTHR48100:SF59">
    <property type="entry name" value="ADENOSYLCOBALAMIN_ALPHA-RIBAZOLE PHOSPHATASE"/>
    <property type="match status" value="1"/>
</dbReference>
<dbReference type="STRING" id="169760.PSTEL_13930"/>
<gene>
    <name evidence="1" type="ORF">PSTEL_13930</name>
</gene>
<dbReference type="PANTHER" id="PTHR48100">
    <property type="entry name" value="BROAD-SPECIFICITY PHOSPHATASE YOR283W-RELATED"/>
    <property type="match status" value="1"/>
</dbReference>
<dbReference type="SMART" id="SM00855">
    <property type="entry name" value="PGAM"/>
    <property type="match status" value="1"/>
</dbReference>
<dbReference type="GO" id="GO:0005737">
    <property type="term" value="C:cytoplasm"/>
    <property type="evidence" value="ECO:0007669"/>
    <property type="project" value="TreeGrafter"/>
</dbReference>
<evidence type="ECO:0000313" key="1">
    <source>
        <dbReference type="EMBL" id="AIQ64026.1"/>
    </source>
</evidence>
<dbReference type="HOGENOM" id="CLU_033323_12_2_9"/>
<evidence type="ECO:0000313" key="2">
    <source>
        <dbReference type="Proteomes" id="UP000029507"/>
    </source>
</evidence>
<dbReference type="GO" id="GO:0016791">
    <property type="term" value="F:phosphatase activity"/>
    <property type="evidence" value="ECO:0007669"/>
    <property type="project" value="TreeGrafter"/>
</dbReference>
<proteinExistence type="predicted"/>